<reference evidence="1 2" key="1">
    <citation type="journal article" date="2019" name="Genome Biol. Evol.">
        <title>Insights into the evolution of the New World diploid cottons (Gossypium, subgenus Houzingenia) based on genome sequencing.</title>
        <authorList>
            <person name="Grover C.E."/>
            <person name="Arick M.A. 2nd"/>
            <person name="Thrash A."/>
            <person name="Conover J.L."/>
            <person name="Sanders W.S."/>
            <person name="Peterson D.G."/>
            <person name="Frelichowski J.E."/>
            <person name="Scheffler J.A."/>
            <person name="Scheffler B.E."/>
            <person name="Wendel J.F."/>
        </authorList>
    </citation>
    <scope>NUCLEOTIDE SEQUENCE [LARGE SCALE GENOMIC DNA]</scope>
    <source>
        <strain evidence="1">4</strain>
        <tissue evidence="1">Leaf</tissue>
    </source>
</reference>
<dbReference type="Proteomes" id="UP000593574">
    <property type="component" value="Unassembled WGS sequence"/>
</dbReference>
<dbReference type="AlphaFoldDB" id="A0A7J8Z6M3"/>
<name>A0A7J8Z6M3_9ROSI</name>
<evidence type="ECO:0000313" key="2">
    <source>
        <dbReference type="Proteomes" id="UP000593574"/>
    </source>
</evidence>
<proteinExistence type="predicted"/>
<feature type="non-terminal residue" evidence="1">
    <location>
        <position position="170"/>
    </location>
</feature>
<gene>
    <name evidence="1" type="ORF">Golax_019517</name>
</gene>
<protein>
    <submittedName>
        <fullName evidence="1">Uncharacterized protein</fullName>
    </submittedName>
</protein>
<keyword evidence="2" id="KW-1185">Reference proteome</keyword>
<feature type="non-terminal residue" evidence="1">
    <location>
        <position position="1"/>
    </location>
</feature>
<evidence type="ECO:0000313" key="1">
    <source>
        <dbReference type="EMBL" id="MBA0707473.1"/>
    </source>
</evidence>
<sequence length="170" mass="19488">PSFTTARQYKVLATLVKRSLLSHQRAVVDRGVRGRKSLHYCELNWEHDWAKAECRVRVYPNRRKIFDQVGRASINLYFAMAECIDGCPHANYDLSKKDRKEGWGGYIHARVRMDVTKLLCRWLLEESNDYFGGFGLRSPHKLLIHDINGDGEGVKMRKVGSPILGSRAGQ</sequence>
<comment type="caution">
    <text evidence="1">The sequence shown here is derived from an EMBL/GenBank/DDBJ whole genome shotgun (WGS) entry which is preliminary data.</text>
</comment>
<organism evidence="1 2">
    <name type="scientific">Gossypium laxum</name>
    <dbReference type="NCBI Taxonomy" id="34288"/>
    <lineage>
        <taxon>Eukaryota</taxon>
        <taxon>Viridiplantae</taxon>
        <taxon>Streptophyta</taxon>
        <taxon>Embryophyta</taxon>
        <taxon>Tracheophyta</taxon>
        <taxon>Spermatophyta</taxon>
        <taxon>Magnoliopsida</taxon>
        <taxon>eudicotyledons</taxon>
        <taxon>Gunneridae</taxon>
        <taxon>Pentapetalae</taxon>
        <taxon>rosids</taxon>
        <taxon>malvids</taxon>
        <taxon>Malvales</taxon>
        <taxon>Malvaceae</taxon>
        <taxon>Malvoideae</taxon>
        <taxon>Gossypium</taxon>
    </lineage>
</organism>
<dbReference type="EMBL" id="JABEZV010000003">
    <property type="protein sequence ID" value="MBA0707473.1"/>
    <property type="molecule type" value="Genomic_DNA"/>
</dbReference>
<accession>A0A7J8Z6M3</accession>